<comment type="caution">
    <text evidence="2">Lacks conserved residue(s) required for the propagation of feature annotation.</text>
</comment>
<feature type="disulfide bond" evidence="2">
    <location>
        <begin position="416"/>
        <end position="434"/>
    </location>
</feature>
<reference evidence="3" key="1">
    <citation type="submission" date="2022-11" db="EMBL/GenBank/DDBJ databases">
        <title>Centuries of genome instability and evolution in soft-shell clam transmissible cancer (bioRxiv).</title>
        <authorList>
            <person name="Hart S.F.M."/>
            <person name="Yonemitsu M.A."/>
            <person name="Giersch R.M."/>
            <person name="Beal B.F."/>
            <person name="Arriagada G."/>
            <person name="Davis B.W."/>
            <person name="Ostrander E.A."/>
            <person name="Goff S.P."/>
            <person name="Metzger M.J."/>
        </authorList>
    </citation>
    <scope>NUCLEOTIDE SEQUENCE</scope>
    <source>
        <strain evidence="3">MELC-2E11</strain>
        <tissue evidence="3">Siphon/mantle</tissue>
    </source>
</reference>
<dbReference type="Pfam" id="PF00057">
    <property type="entry name" value="Ldl_recept_a"/>
    <property type="match status" value="1"/>
</dbReference>
<dbReference type="InterPro" id="IPR036055">
    <property type="entry name" value="LDL_receptor-like_sf"/>
</dbReference>
<keyword evidence="1 2" id="KW-1015">Disulfide bond</keyword>
<organism evidence="3 4">
    <name type="scientific">Mya arenaria</name>
    <name type="common">Soft-shell clam</name>
    <dbReference type="NCBI Taxonomy" id="6604"/>
    <lineage>
        <taxon>Eukaryota</taxon>
        <taxon>Metazoa</taxon>
        <taxon>Spiralia</taxon>
        <taxon>Lophotrochozoa</taxon>
        <taxon>Mollusca</taxon>
        <taxon>Bivalvia</taxon>
        <taxon>Autobranchia</taxon>
        <taxon>Heteroconchia</taxon>
        <taxon>Euheterodonta</taxon>
        <taxon>Imparidentia</taxon>
        <taxon>Neoheterodontei</taxon>
        <taxon>Myida</taxon>
        <taxon>Myoidea</taxon>
        <taxon>Myidae</taxon>
        <taxon>Mya</taxon>
    </lineage>
</organism>
<dbReference type="CDD" id="cd00112">
    <property type="entry name" value="LDLa"/>
    <property type="match status" value="1"/>
</dbReference>
<dbReference type="InterPro" id="IPR002172">
    <property type="entry name" value="LDrepeatLR_classA_rpt"/>
</dbReference>
<dbReference type="InterPro" id="IPR035914">
    <property type="entry name" value="Sperma_CUB_dom_sf"/>
</dbReference>
<dbReference type="SUPFAM" id="SSF49854">
    <property type="entry name" value="Spermadhesin, CUB domain"/>
    <property type="match status" value="1"/>
</dbReference>
<evidence type="ECO:0000313" key="4">
    <source>
        <dbReference type="Proteomes" id="UP001164746"/>
    </source>
</evidence>
<evidence type="ECO:0000313" key="3">
    <source>
        <dbReference type="EMBL" id="WAR13576.1"/>
    </source>
</evidence>
<evidence type="ECO:0000256" key="2">
    <source>
        <dbReference type="PROSITE-ProRule" id="PRU00124"/>
    </source>
</evidence>
<dbReference type="PROSITE" id="PS50068">
    <property type="entry name" value="LDLRA_2"/>
    <property type="match status" value="1"/>
</dbReference>
<dbReference type="Proteomes" id="UP001164746">
    <property type="component" value="Chromosome 8"/>
</dbReference>
<dbReference type="Gene3D" id="4.10.400.10">
    <property type="entry name" value="Low-density Lipoprotein Receptor"/>
    <property type="match status" value="1"/>
</dbReference>
<dbReference type="SMART" id="SM00192">
    <property type="entry name" value="LDLa"/>
    <property type="match status" value="1"/>
</dbReference>
<proteinExistence type="predicted"/>
<dbReference type="InterPro" id="IPR042333">
    <property type="entry name" value="LRAD2/Mig-13-like"/>
</dbReference>
<dbReference type="InterPro" id="IPR023415">
    <property type="entry name" value="LDLR_class-A_CS"/>
</dbReference>
<keyword evidence="4" id="KW-1185">Reference proteome</keyword>
<name>A0ABY7EXN5_MYAAR</name>
<accession>A0ABY7EXN5</accession>
<dbReference type="PANTHER" id="PTHR24652">
    <property type="entry name" value="LOW-DENSITY LIPOPROTEIN RECEPTOR CLASS A DOMAIN-CONTAINING PROTEIN 2"/>
    <property type="match status" value="1"/>
</dbReference>
<dbReference type="Gene3D" id="2.60.120.290">
    <property type="entry name" value="Spermadhesin, CUB domain"/>
    <property type="match status" value="1"/>
</dbReference>
<protein>
    <submittedName>
        <fullName evidence="3">NETO2-like protein</fullName>
    </submittedName>
</protein>
<dbReference type="SUPFAM" id="SSF57424">
    <property type="entry name" value="LDL receptor-like module"/>
    <property type="match status" value="1"/>
</dbReference>
<dbReference type="EMBL" id="CP111019">
    <property type="protein sequence ID" value="WAR13576.1"/>
    <property type="molecule type" value="Genomic_DNA"/>
</dbReference>
<sequence length="451" mass="50649">MSYWVSTGSGTTYCRKEEKGTGATVKIEMGDYGRIASEGYPNNYTSQVYHGHLCNVELQACSTCKIRLRFVELRFPDCAAQQTRVMQQIQPGPRSVCLTGCDHLRLFEVDQPYHSTTERNYLSSDEGTTYETMSSRVVIQHCMSNGTGAEGKRFYLEYEVIDKILHITGTVSSPMYTESTGIIISPNFPHGYALNGETFTYMIQNLDPYGHVQLVYDDLSGKNIATIYGKRKRPTIMSNANTLVLVFNVGKDKCVYCNHIGFKATYTFVSDDKWLQRPRTDCSDSYRVDPGGEIEFRTDSSGLPQWYDCVWTVKQVMANYPDGVNLRIDHVNLGEGWKESGPNSLEIYEGVTSLGSLLARYTTDNFTAGDVHFSPGEGLYIRLRGAFNVADSLTMVFTAVSNYTEHGCPATSTFLCDNRWCIHDDLTCDGIDHCGDNSDENPIFTCPRFKQ</sequence>
<dbReference type="PROSITE" id="PS01209">
    <property type="entry name" value="LDLRA_1"/>
    <property type="match status" value="1"/>
</dbReference>
<dbReference type="PANTHER" id="PTHR24652:SF69">
    <property type="entry name" value="CUB DOMAIN-CONTAINING PROTEIN"/>
    <property type="match status" value="1"/>
</dbReference>
<feature type="non-terminal residue" evidence="3">
    <location>
        <position position="1"/>
    </location>
</feature>
<gene>
    <name evidence="3" type="ORF">MAR_027756</name>
</gene>
<evidence type="ECO:0000256" key="1">
    <source>
        <dbReference type="ARBA" id="ARBA00023157"/>
    </source>
</evidence>